<evidence type="ECO:0000313" key="2">
    <source>
        <dbReference type="EMBL" id="NMC62574.1"/>
    </source>
</evidence>
<evidence type="ECO:0000313" key="3">
    <source>
        <dbReference type="Proteomes" id="UP000524246"/>
    </source>
</evidence>
<keyword evidence="1" id="KW-0812">Transmembrane</keyword>
<dbReference type="Proteomes" id="UP000524246">
    <property type="component" value="Unassembled WGS sequence"/>
</dbReference>
<keyword evidence="1" id="KW-0472">Membrane</keyword>
<dbReference type="AlphaFoldDB" id="A0A7X9FRP7"/>
<dbReference type="EMBL" id="JAAZON010000228">
    <property type="protein sequence ID" value="NMC62574.1"/>
    <property type="molecule type" value="Genomic_DNA"/>
</dbReference>
<protein>
    <submittedName>
        <fullName evidence="2">Uncharacterized protein</fullName>
    </submittedName>
</protein>
<reference evidence="2 3" key="1">
    <citation type="journal article" date="2020" name="Biotechnol. Biofuels">
        <title>New insights from the biogas microbiome by comprehensive genome-resolved metagenomics of nearly 1600 species originating from multiple anaerobic digesters.</title>
        <authorList>
            <person name="Campanaro S."/>
            <person name="Treu L."/>
            <person name="Rodriguez-R L.M."/>
            <person name="Kovalovszki A."/>
            <person name="Ziels R.M."/>
            <person name="Maus I."/>
            <person name="Zhu X."/>
            <person name="Kougias P.G."/>
            <person name="Basile A."/>
            <person name="Luo G."/>
            <person name="Schluter A."/>
            <person name="Konstantinidis K.T."/>
            <person name="Angelidaki I."/>
        </authorList>
    </citation>
    <scope>NUCLEOTIDE SEQUENCE [LARGE SCALE GENOMIC DNA]</scope>
    <source>
        <strain evidence="2">AS27yjCOA_65</strain>
    </source>
</reference>
<proteinExistence type="predicted"/>
<sequence>MGILIRHIFALIEKRAERGFTLLEYCAGAVVMLTVVYVAMRGMGSNLGDFLAAIGDWAKGRGDEIRNLP</sequence>
<gene>
    <name evidence="2" type="ORF">GYA55_05330</name>
</gene>
<comment type="caution">
    <text evidence="2">The sequence shown here is derived from an EMBL/GenBank/DDBJ whole genome shotgun (WGS) entry which is preliminary data.</text>
</comment>
<organism evidence="2 3">
    <name type="scientific">SAR324 cluster bacterium</name>
    <dbReference type="NCBI Taxonomy" id="2024889"/>
    <lineage>
        <taxon>Bacteria</taxon>
        <taxon>Deltaproteobacteria</taxon>
        <taxon>SAR324 cluster</taxon>
    </lineage>
</organism>
<accession>A0A7X9FRP7</accession>
<name>A0A7X9FRP7_9DELT</name>
<keyword evidence="1" id="KW-1133">Transmembrane helix</keyword>
<feature type="transmembrane region" description="Helical" evidence="1">
    <location>
        <begin position="20"/>
        <end position="40"/>
    </location>
</feature>
<evidence type="ECO:0000256" key="1">
    <source>
        <dbReference type="SAM" id="Phobius"/>
    </source>
</evidence>